<dbReference type="PROSITE" id="PS51257">
    <property type="entry name" value="PROKAR_LIPOPROTEIN"/>
    <property type="match status" value="1"/>
</dbReference>
<keyword evidence="1" id="KW-0812">Transmembrane</keyword>
<dbReference type="AlphaFoldDB" id="A0A098M8P6"/>
<keyword evidence="1" id="KW-1133">Transmembrane helix</keyword>
<keyword evidence="1" id="KW-0472">Membrane</keyword>
<evidence type="ECO:0000313" key="2">
    <source>
        <dbReference type="EMBL" id="KGE18423.1"/>
    </source>
</evidence>
<gene>
    <name evidence="2" type="ORF">PWYN_28385</name>
</gene>
<accession>A0A098M8P6</accession>
<dbReference type="OrthoDB" id="2942251at2"/>
<comment type="caution">
    <text evidence="2">The sequence shown here is derived from an EMBL/GenBank/DDBJ whole genome shotgun (WGS) entry which is preliminary data.</text>
</comment>
<sequence>MKATHITSIICSLIIGASLIIGCLIISTKDVTETKQELNIAEGQEKLINSPLLNIKQAAEYLNLTEEQVTYIIQSEQNTLNTIGSFTGEMFPYFKINNEIFISKTDLTNWIKDVTTQRREYTQGLAVH</sequence>
<dbReference type="EMBL" id="JQCR01000003">
    <property type="protein sequence ID" value="KGE18423.1"/>
    <property type="molecule type" value="Genomic_DNA"/>
</dbReference>
<reference evidence="2 3" key="2">
    <citation type="submission" date="2014-10" db="EMBL/GenBank/DDBJ databases">
        <title>Comparative genomics of the Paenibacillus odorifer group.</title>
        <authorList>
            <person name="Tsai Y.-C."/>
            <person name="Martin N."/>
            <person name="Korlach J."/>
            <person name="Wiedmann M."/>
        </authorList>
    </citation>
    <scope>NUCLEOTIDE SEQUENCE [LARGE SCALE GENOMIC DNA]</scope>
    <source>
        <strain evidence="2 3">DSM 18334</strain>
    </source>
</reference>
<evidence type="ECO:0008006" key="4">
    <source>
        <dbReference type="Google" id="ProtNLM"/>
    </source>
</evidence>
<reference evidence="2 3" key="1">
    <citation type="submission" date="2014-08" db="EMBL/GenBank/DDBJ databases">
        <authorList>
            <person name="den Bakker H.C."/>
        </authorList>
    </citation>
    <scope>NUCLEOTIDE SEQUENCE [LARGE SCALE GENOMIC DNA]</scope>
    <source>
        <strain evidence="2 3">DSM 18334</strain>
    </source>
</reference>
<protein>
    <recommendedName>
        <fullName evidence="4">Helix-turn-helix domain-containing protein</fullName>
    </recommendedName>
</protein>
<dbReference type="Proteomes" id="UP000029734">
    <property type="component" value="Unassembled WGS sequence"/>
</dbReference>
<name>A0A098M8P6_9BACL</name>
<feature type="transmembrane region" description="Helical" evidence="1">
    <location>
        <begin position="6"/>
        <end position="26"/>
    </location>
</feature>
<keyword evidence="3" id="KW-1185">Reference proteome</keyword>
<dbReference type="RefSeq" id="WP_036658595.1">
    <property type="nucleotide sequence ID" value="NZ_JQCR01000003.1"/>
</dbReference>
<evidence type="ECO:0000313" key="3">
    <source>
        <dbReference type="Proteomes" id="UP000029734"/>
    </source>
</evidence>
<dbReference type="eggNOG" id="ENOG5033INH">
    <property type="taxonomic scope" value="Bacteria"/>
</dbReference>
<proteinExistence type="predicted"/>
<evidence type="ECO:0000256" key="1">
    <source>
        <dbReference type="SAM" id="Phobius"/>
    </source>
</evidence>
<organism evidence="2 3">
    <name type="scientific">Paenibacillus wynnii</name>
    <dbReference type="NCBI Taxonomy" id="268407"/>
    <lineage>
        <taxon>Bacteria</taxon>
        <taxon>Bacillati</taxon>
        <taxon>Bacillota</taxon>
        <taxon>Bacilli</taxon>
        <taxon>Bacillales</taxon>
        <taxon>Paenibacillaceae</taxon>
        <taxon>Paenibacillus</taxon>
    </lineage>
</organism>